<comment type="caution">
    <text evidence="2">The sequence shown here is derived from an EMBL/GenBank/DDBJ whole genome shotgun (WGS) entry which is preliminary data.</text>
</comment>
<keyword evidence="1" id="KW-0472">Membrane</keyword>
<organism evidence="2 3">
    <name type="scientific">Promicromonospora alba</name>
    <dbReference type="NCBI Taxonomy" id="1616110"/>
    <lineage>
        <taxon>Bacteria</taxon>
        <taxon>Bacillati</taxon>
        <taxon>Actinomycetota</taxon>
        <taxon>Actinomycetes</taxon>
        <taxon>Micrococcales</taxon>
        <taxon>Promicromonosporaceae</taxon>
        <taxon>Promicromonospora</taxon>
    </lineage>
</organism>
<name>A0ABV9HMR0_9MICO</name>
<accession>A0ABV9HMR0</accession>
<evidence type="ECO:0000256" key="1">
    <source>
        <dbReference type="SAM" id="Phobius"/>
    </source>
</evidence>
<dbReference type="Proteomes" id="UP001596011">
    <property type="component" value="Unassembled WGS sequence"/>
</dbReference>
<keyword evidence="1" id="KW-1133">Transmembrane helix</keyword>
<feature type="transmembrane region" description="Helical" evidence="1">
    <location>
        <begin position="43"/>
        <end position="65"/>
    </location>
</feature>
<dbReference type="RefSeq" id="WP_377138486.1">
    <property type="nucleotide sequence ID" value="NZ_JBHSFI010000006.1"/>
</dbReference>
<proteinExistence type="predicted"/>
<sequence>MKEQSDTLVKLIHDAAGQVGPLDGIDGEAMARRAIRHERTRRGVIGGAVAFALVALGTAGTIWFVERPALPALLPWFSDSGETCSDGLVFEVPDGYEEFSPTGDPMWGLDPVIPGELDMESLPSAESWVAVDPVDGVPLVGRQIGNPVVDTEVPGAVAATYSWYIVDGDDSPMADELTADAGDFVGELDVELADGTVVRITMKLHDDATPQATFERLVDTVRIDEEYEGPETLPMIPQEDLPVLEAGEVPASWQEAEFHGLQYALPGDWGTGPSAENVGETQVLERPDGKVELRMELTDHLMYLDNAQMAAEYAELGEEFGDYYRFDLAGSDVAQVRIERFDGEYQAYIEVRRAGGRGYMVNFFGRPGAGDLDDDLSALLGSLGLTAASKDGATAYDDLDPADPLLQDTPPDWEPVKFEGLEMSLPQELRSDEGTWGIWSSDSPDSWEDVSISLWDLEAYEQPFGLDESGYRYEPPGTTRGVVTVGTSTETGEPTFLGQATFRLTADGRKSFEVRYEGSGATEERWWQILTSLDAADLSVS</sequence>
<evidence type="ECO:0000313" key="2">
    <source>
        <dbReference type="EMBL" id="MFC4630574.1"/>
    </source>
</evidence>
<keyword evidence="1" id="KW-0812">Transmembrane</keyword>
<reference evidence="3" key="1">
    <citation type="journal article" date="2019" name="Int. J. Syst. Evol. Microbiol.">
        <title>The Global Catalogue of Microorganisms (GCM) 10K type strain sequencing project: providing services to taxonomists for standard genome sequencing and annotation.</title>
        <authorList>
            <consortium name="The Broad Institute Genomics Platform"/>
            <consortium name="The Broad Institute Genome Sequencing Center for Infectious Disease"/>
            <person name="Wu L."/>
            <person name="Ma J."/>
        </authorList>
    </citation>
    <scope>NUCLEOTIDE SEQUENCE [LARGE SCALE GENOMIC DNA]</scope>
    <source>
        <strain evidence="3">CCUG 42722</strain>
    </source>
</reference>
<gene>
    <name evidence="2" type="ORF">ACFO6V_20175</name>
</gene>
<protein>
    <recommendedName>
        <fullName evidence="4">DUF4367 domain-containing protein</fullName>
    </recommendedName>
</protein>
<keyword evidence="3" id="KW-1185">Reference proteome</keyword>
<dbReference type="EMBL" id="JBHSFI010000006">
    <property type="protein sequence ID" value="MFC4630574.1"/>
    <property type="molecule type" value="Genomic_DNA"/>
</dbReference>
<evidence type="ECO:0000313" key="3">
    <source>
        <dbReference type="Proteomes" id="UP001596011"/>
    </source>
</evidence>
<evidence type="ECO:0008006" key="4">
    <source>
        <dbReference type="Google" id="ProtNLM"/>
    </source>
</evidence>